<dbReference type="Gene3D" id="3.40.50.300">
    <property type="entry name" value="P-loop containing nucleotide triphosphate hydrolases"/>
    <property type="match status" value="1"/>
</dbReference>
<dbReference type="RefSeq" id="WP_121171778.1">
    <property type="nucleotide sequence ID" value="NZ_RBIE01000005.1"/>
</dbReference>
<evidence type="ECO:0000256" key="3">
    <source>
        <dbReference type="ARBA" id="ARBA00022679"/>
    </source>
</evidence>
<dbReference type="GO" id="GO:0004017">
    <property type="term" value="F:AMP kinase activity"/>
    <property type="evidence" value="ECO:0007669"/>
    <property type="project" value="InterPro"/>
</dbReference>
<organism evidence="7 8">
    <name type="scientific">Thermovibrio guaymasensis</name>
    <dbReference type="NCBI Taxonomy" id="240167"/>
    <lineage>
        <taxon>Bacteria</taxon>
        <taxon>Pseudomonadati</taxon>
        <taxon>Aquificota</taxon>
        <taxon>Aquificia</taxon>
        <taxon>Desulfurobacteriales</taxon>
        <taxon>Desulfurobacteriaceae</taxon>
        <taxon>Thermovibrio</taxon>
    </lineage>
</organism>
<dbReference type="GO" id="GO:0005524">
    <property type="term" value="F:ATP binding"/>
    <property type="evidence" value="ECO:0007669"/>
    <property type="project" value="UniProtKB-KW"/>
</dbReference>
<evidence type="ECO:0000256" key="6">
    <source>
        <dbReference type="ARBA" id="ARBA00022840"/>
    </source>
</evidence>
<protein>
    <submittedName>
        <fullName evidence="7">Adenylate kinase</fullName>
    </submittedName>
</protein>
<gene>
    <name evidence="7" type="ORF">C7457_1582</name>
</gene>
<dbReference type="HAMAP" id="MF_00039">
    <property type="entry name" value="Adenylate_kinase_AK6"/>
    <property type="match status" value="1"/>
</dbReference>
<dbReference type="PANTHER" id="PTHR12595:SF0">
    <property type="entry name" value="ADENYLATE KINASE ISOENZYME 6"/>
    <property type="match status" value="1"/>
</dbReference>
<dbReference type="InterPro" id="IPR027417">
    <property type="entry name" value="P-loop_NTPase"/>
</dbReference>
<keyword evidence="1" id="KW-0690">Ribosome biogenesis</keyword>
<dbReference type="GO" id="GO:0016887">
    <property type="term" value="F:ATP hydrolysis activity"/>
    <property type="evidence" value="ECO:0007669"/>
    <property type="project" value="InterPro"/>
</dbReference>
<dbReference type="PANTHER" id="PTHR12595">
    <property type="entry name" value="POS9-ACTIVATING FACTOR FAP7-RELATED"/>
    <property type="match status" value="1"/>
</dbReference>
<sequence>MRIGITGTPGVGKTTVGKILSKRLNLPLYNLSKLIREERLYSSYDKERNAYEVEPEKLRKFFEGKESFIAEGLVAHYIPVDYLVILRAEPEVVRERLKERPYSQRKVEENVEAERLAVIATEAFENPNFKRVIHIDTTNRSPEEVAEIVERTVSKGEELFEEVDWLE</sequence>
<proteinExistence type="inferred from homology"/>
<name>A0A420W5I8_9BACT</name>
<reference evidence="7 8" key="1">
    <citation type="submission" date="2018-10" db="EMBL/GenBank/DDBJ databases">
        <title>Genomic Encyclopedia of Type Strains, Phase IV (KMG-IV): sequencing the most valuable type-strain genomes for metagenomic binning, comparative biology and taxonomic classification.</title>
        <authorList>
            <person name="Goeker M."/>
        </authorList>
    </citation>
    <scope>NUCLEOTIDE SEQUENCE [LARGE SCALE GENOMIC DNA]</scope>
    <source>
        <strain evidence="7 8">DSM 15521</strain>
    </source>
</reference>
<dbReference type="Proteomes" id="UP000280881">
    <property type="component" value="Unassembled WGS sequence"/>
</dbReference>
<keyword evidence="2" id="KW-0698">rRNA processing</keyword>
<keyword evidence="3" id="KW-0808">Transferase</keyword>
<accession>A0A420W5I8</accession>
<dbReference type="AlphaFoldDB" id="A0A420W5I8"/>
<dbReference type="SUPFAM" id="SSF52540">
    <property type="entry name" value="P-loop containing nucleoside triphosphate hydrolases"/>
    <property type="match status" value="1"/>
</dbReference>
<evidence type="ECO:0000256" key="5">
    <source>
        <dbReference type="ARBA" id="ARBA00022777"/>
    </source>
</evidence>
<dbReference type="GO" id="GO:0006364">
    <property type="term" value="P:rRNA processing"/>
    <property type="evidence" value="ECO:0007669"/>
    <property type="project" value="UniProtKB-KW"/>
</dbReference>
<dbReference type="EMBL" id="RBIE01000005">
    <property type="protein sequence ID" value="RKQ60325.1"/>
    <property type="molecule type" value="Genomic_DNA"/>
</dbReference>
<comment type="caution">
    <text evidence="7">The sequence shown here is derived from an EMBL/GenBank/DDBJ whole genome shotgun (WGS) entry which is preliminary data.</text>
</comment>
<evidence type="ECO:0000256" key="1">
    <source>
        <dbReference type="ARBA" id="ARBA00022517"/>
    </source>
</evidence>
<evidence type="ECO:0000256" key="4">
    <source>
        <dbReference type="ARBA" id="ARBA00022741"/>
    </source>
</evidence>
<dbReference type="InterPro" id="IPR020618">
    <property type="entry name" value="Adenyl_kinase_AK6"/>
</dbReference>
<dbReference type="OrthoDB" id="1201990at2"/>
<keyword evidence="8" id="KW-1185">Reference proteome</keyword>
<dbReference type="Pfam" id="PF13238">
    <property type="entry name" value="AAA_18"/>
    <property type="match status" value="1"/>
</dbReference>
<evidence type="ECO:0000256" key="2">
    <source>
        <dbReference type="ARBA" id="ARBA00022552"/>
    </source>
</evidence>
<keyword evidence="5 7" id="KW-0418">Kinase</keyword>
<keyword evidence="6" id="KW-0067">ATP-binding</keyword>
<evidence type="ECO:0000313" key="8">
    <source>
        <dbReference type="Proteomes" id="UP000280881"/>
    </source>
</evidence>
<evidence type="ECO:0000313" key="7">
    <source>
        <dbReference type="EMBL" id="RKQ60325.1"/>
    </source>
</evidence>
<keyword evidence="4" id="KW-0547">Nucleotide-binding</keyword>